<evidence type="ECO:0000313" key="2">
    <source>
        <dbReference type="EMBL" id="EEY56977.1"/>
    </source>
</evidence>
<dbReference type="STRING" id="403677.D0NFI8"/>
<feature type="region of interest" description="Disordered" evidence="1">
    <location>
        <begin position="586"/>
        <end position="611"/>
    </location>
</feature>
<reference evidence="3" key="1">
    <citation type="journal article" date="2009" name="Nature">
        <title>Genome sequence and analysis of the Irish potato famine pathogen Phytophthora infestans.</title>
        <authorList>
            <consortium name="The Broad Institute Genome Sequencing Platform"/>
            <person name="Haas B.J."/>
            <person name="Kamoun S."/>
            <person name="Zody M.C."/>
            <person name="Jiang R.H."/>
            <person name="Handsaker R.E."/>
            <person name="Cano L.M."/>
            <person name="Grabherr M."/>
            <person name="Kodira C.D."/>
            <person name="Raffaele S."/>
            <person name="Torto-Alalibo T."/>
            <person name="Bozkurt T.O."/>
            <person name="Ah-Fong A.M."/>
            <person name="Alvarado L."/>
            <person name="Anderson V.L."/>
            <person name="Armstrong M.R."/>
            <person name="Avrova A."/>
            <person name="Baxter L."/>
            <person name="Beynon J."/>
            <person name="Boevink P.C."/>
            <person name="Bollmann S.R."/>
            <person name="Bos J.I."/>
            <person name="Bulone V."/>
            <person name="Cai G."/>
            <person name="Cakir C."/>
            <person name="Carrington J.C."/>
            <person name="Chawner M."/>
            <person name="Conti L."/>
            <person name="Costanzo S."/>
            <person name="Ewan R."/>
            <person name="Fahlgren N."/>
            <person name="Fischbach M.A."/>
            <person name="Fugelstad J."/>
            <person name="Gilroy E.M."/>
            <person name="Gnerre S."/>
            <person name="Green P.J."/>
            <person name="Grenville-Briggs L.J."/>
            <person name="Griffith J."/>
            <person name="Grunwald N.J."/>
            <person name="Horn K."/>
            <person name="Horner N.R."/>
            <person name="Hu C.H."/>
            <person name="Huitema E."/>
            <person name="Jeong D.H."/>
            <person name="Jones A.M."/>
            <person name="Jones J.D."/>
            <person name="Jones R.W."/>
            <person name="Karlsson E.K."/>
            <person name="Kunjeti S.G."/>
            <person name="Lamour K."/>
            <person name="Liu Z."/>
            <person name="Ma L."/>
            <person name="Maclean D."/>
            <person name="Chibucos M.C."/>
            <person name="McDonald H."/>
            <person name="McWalters J."/>
            <person name="Meijer H.J."/>
            <person name="Morgan W."/>
            <person name="Morris P.F."/>
            <person name="Munro C.A."/>
            <person name="O'Neill K."/>
            <person name="Ospina-Giraldo M."/>
            <person name="Pinzon A."/>
            <person name="Pritchard L."/>
            <person name="Ramsahoye B."/>
            <person name="Ren Q."/>
            <person name="Restrepo S."/>
            <person name="Roy S."/>
            <person name="Sadanandom A."/>
            <person name="Savidor A."/>
            <person name="Schornack S."/>
            <person name="Schwartz D.C."/>
            <person name="Schumann U.D."/>
            <person name="Schwessinger B."/>
            <person name="Seyer L."/>
            <person name="Sharpe T."/>
            <person name="Silvar C."/>
            <person name="Song J."/>
            <person name="Studholme D.J."/>
            <person name="Sykes S."/>
            <person name="Thines M."/>
            <person name="van de Vondervoort P.J."/>
            <person name="Phuntumart V."/>
            <person name="Wawra S."/>
            <person name="Weide R."/>
            <person name="Win J."/>
            <person name="Young C."/>
            <person name="Zhou S."/>
            <person name="Fry W."/>
            <person name="Meyers B.C."/>
            <person name="van West P."/>
            <person name="Ristaino J."/>
            <person name="Govers F."/>
            <person name="Birch P.R."/>
            <person name="Whisson S.C."/>
            <person name="Judelson H.S."/>
            <person name="Nusbaum C."/>
        </authorList>
    </citation>
    <scope>NUCLEOTIDE SEQUENCE [LARGE SCALE GENOMIC DNA]</scope>
    <source>
        <strain evidence="3">T30-4</strain>
    </source>
</reference>
<dbReference type="EMBL" id="DS028135">
    <property type="protein sequence ID" value="EEY56977.1"/>
    <property type="molecule type" value="Genomic_DNA"/>
</dbReference>
<dbReference type="RefSeq" id="XP_002902305.1">
    <property type="nucleotide sequence ID" value="XM_002902259.1"/>
</dbReference>
<dbReference type="KEGG" id="pif:PITG_10526"/>
<feature type="compositionally biased region" description="Low complexity" evidence="1">
    <location>
        <begin position="586"/>
        <end position="606"/>
    </location>
</feature>
<dbReference type="eggNOG" id="ENOG502T2EQ">
    <property type="taxonomic scope" value="Eukaryota"/>
</dbReference>
<dbReference type="GeneID" id="9474364"/>
<evidence type="ECO:0000256" key="1">
    <source>
        <dbReference type="SAM" id="MobiDB-lite"/>
    </source>
</evidence>
<dbReference type="HOGENOM" id="CLU_345629_0_0_1"/>
<dbReference type="OMA" id="ITESMAC"/>
<name>D0NFI8_PHYIT</name>
<sequence length="694" mass="77292">MLKRVARRPPFANKQEDRQFIELTSQETTMTCFVEGCQEDDGLKKDPFLLVCVSCIQSEAAENCSRPCRKGLEEEDTSVYADQGWEEESSSPSEAANSLFTAAPVPLSAPPMSDRGVPLTVKHARKAGTTDDIWDLSHTLDVPYKKQNPWKPSTQLYRNICLLCCDTIKSRSKTNPYSWEAALRNTKNASNAKDHIKLKHADHPLAIHAEQSATDKSRKDVESTEVDSASVLNLTRDPDQNQTSITSPDEAILVAGGSASKPFFRVSEKTLNVLVSKLLISQGLPYTLCESAAFKDLIRAATGNPAFQVLGRDRHDRLLNGHFQLFCELVGELLSTEYEKACNMKFLNLIHDIWTSCGKDSIVGASVAFIDSLWRFRFIAVLACVKNDGHNAPAVAKVIETFDAYFQSTKDSTSSWSALTAKDWMLAVEMEAATNFIANLALVEVQSENLVSSYMVVFRRLAENKLEAFKFESMAIEAPGAKDASEASRRRATRTRDQFSDAGKTCLRRTLMQLQARFPKVITESMACVLLDPRTKSSAKKIAAVGNIPRKEEKAIYKNGVDFIRVEHRKVFAQMTKQGKISLLQPSRSQSSLLSQDSSPFSSPSSTGWDDADELLLGAPIRATKTRDELKETEINARADAVLREWIDLEPEWLEVAQRQSPKIKIEDLSKDMSIDAQSGMHYALLGLYKHIDV</sequence>
<keyword evidence="3" id="KW-1185">Reference proteome</keyword>
<evidence type="ECO:0000313" key="3">
    <source>
        <dbReference type="Proteomes" id="UP000006643"/>
    </source>
</evidence>
<feature type="region of interest" description="Disordered" evidence="1">
    <location>
        <begin position="209"/>
        <end position="247"/>
    </location>
</feature>
<dbReference type="InParanoid" id="D0NFI8"/>
<feature type="compositionally biased region" description="Basic and acidic residues" evidence="1">
    <location>
        <begin position="213"/>
        <end position="222"/>
    </location>
</feature>
<dbReference type="AlphaFoldDB" id="D0NFI8"/>
<dbReference type="Proteomes" id="UP000006643">
    <property type="component" value="Unassembled WGS sequence"/>
</dbReference>
<evidence type="ECO:0008006" key="4">
    <source>
        <dbReference type="Google" id="ProtNLM"/>
    </source>
</evidence>
<protein>
    <recommendedName>
        <fullName evidence="4">HAT C-terminal dimerisation domain-containing protein</fullName>
    </recommendedName>
</protein>
<dbReference type="VEuPathDB" id="FungiDB:PITG_10526"/>
<dbReference type="OrthoDB" id="124635at2759"/>
<gene>
    <name evidence="2" type="ORF">PITG_10526</name>
</gene>
<accession>D0NFI8</accession>
<organism evidence="2 3">
    <name type="scientific">Phytophthora infestans (strain T30-4)</name>
    <name type="common">Potato late blight agent</name>
    <dbReference type="NCBI Taxonomy" id="403677"/>
    <lineage>
        <taxon>Eukaryota</taxon>
        <taxon>Sar</taxon>
        <taxon>Stramenopiles</taxon>
        <taxon>Oomycota</taxon>
        <taxon>Peronosporomycetes</taxon>
        <taxon>Peronosporales</taxon>
        <taxon>Peronosporaceae</taxon>
        <taxon>Phytophthora</taxon>
    </lineage>
</organism>
<proteinExistence type="predicted"/>